<sequence length="158" mass="17712">MKRSAGERGFVWAVQGRRSPNYALLAFYVASESGSSPQTCDQSTATDLDDVSIPATNEDLSLPLSIDSGLDLSSDYKLEDLDWDCHAAKYFWRWFLRDRMWPSRPRPPPPACTLSIGGCVALRSPTWRGWRRGGPEVRPCSGGFSRDRLREPGQKTVM</sequence>
<reference evidence="1 2" key="2">
    <citation type="submission" date="2019-01" db="EMBL/GenBank/DDBJ databases">
        <title>The decoding of complex shrimp genome reveals the adaptation for benthos swimmer, frequently molting mechanism and breeding impact on genome.</title>
        <authorList>
            <person name="Sun Y."/>
            <person name="Gao Y."/>
            <person name="Yu Y."/>
        </authorList>
    </citation>
    <scope>NUCLEOTIDE SEQUENCE [LARGE SCALE GENOMIC DNA]</scope>
    <source>
        <tissue evidence="1">Muscle</tissue>
    </source>
</reference>
<evidence type="ECO:0000313" key="2">
    <source>
        <dbReference type="Proteomes" id="UP000283509"/>
    </source>
</evidence>
<protein>
    <submittedName>
        <fullName evidence="1">Uncharacterized protein</fullName>
    </submittedName>
</protein>
<comment type="caution">
    <text evidence="1">The sequence shown here is derived from an EMBL/GenBank/DDBJ whole genome shotgun (WGS) entry which is preliminary data.</text>
</comment>
<reference evidence="1 2" key="1">
    <citation type="submission" date="2018-04" db="EMBL/GenBank/DDBJ databases">
        <authorList>
            <person name="Zhang X."/>
            <person name="Yuan J."/>
            <person name="Li F."/>
            <person name="Xiang J."/>
        </authorList>
    </citation>
    <scope>NUCLEOTIDE SEQUENCE [LARGE SCALE GENOMIC DNA]</scope>
    <source>
        <tissue evidence="1">Muscle</tissue>
    </source>
</reference>
<keyword evidence="2" id="KW-1185">Reference proteome</keyword>
<organism evidence="1 2">
    <name type="scientific">Penaeus vannamei</name>
    <name type="common">Whiteleg shrimp</name>
    <name type="synonym">Litopenaeus vannamei</name>
    <dbReference type="NCBI Taxonomy" id="6689"/>
    <lineage>
        <taxon>Eukaryota</taxon>
        <taxon>Metazoa</taxon>
        <taxon>Ecdysozoa</taxon>
        <taxon>Arthropoda</taxon>
        <taxon>Crustacea</taxon>
        <taxon>Multicrustacea</taxon>
        <taxon>Malacostraca</taxon>
        <taxon>Eumalacostraca</taxon>
        <taxon>Eucarida</taxon>
        <taxon>Decapoda</taxon>
        <taxon>Dendrobranchiata</taxon>
        <taxon>Penaeoidea</taxon>
        <taxon>Penaeidae</taxon>
        <taxon>Penaeus</taxon>
    </lineage>
</organism>
<proteinExistence type="predicted"/>
<dbReference type="EMBL" id="QCYY01000640">
    <property type="protein sequence ID" value="ROT83737.1"/>
    <property type="molecule type" value="Genomic_DNA"/>
</dbReference>
<gene>
    <name evidence="1" type="ORF">C7M84_023091</name>
</gene>
<dbReference type="Proteomes" id="UP000283509">
    <property type="component" value="Unassembled WGS sequence"/>
</dbReference>
<accession>A0A423U4W7</accession>
<evidence type="ECO:0000313" key="1">
    <source>
        <dbReference type="EMBL" id="ROT83737.1"/>
    </source>
</evidence>
<dbReference type="AlphaFoldDB" id="A0A423U4W7"/>
<name>A0A423U4W7_PENVA</name>